<dbReference type="AlphaFoldDB" id="A0AAN7XLG1"/>
<gene>
    <name evidence="1" type="ORF">PBY51_019917</name>
</gene>
<dbReference type="Proteomes" id="UP001346869">
    <property type="component" value="Unassembled WGS sequence"/>
</dbReference>
<evidence type="ECO:0000313" key="2">
    <source>
        <dbReference type="Proteomes" id="UP001346869"/>
    </source>
</evidence>
<name>A0AAN7XLG1_ELEMC</name>
<reference evidence="1 2" key="2">
    <citation type="journal article" date="2023" name="Mol. Biol. Evol.">
        <title>Genomics of Secondarily Temperate Adaptation in the Only Non-Antarctic Icefish.</title>
        <authorList>
            <person name="Rivera-Colon A.G."/>
            <person name="Rayamajhi N."/>
            <person name="Minhas B.F."/>
            <person name="Madrigal G."/>
            <person name="Bilyk K.T."/>
            <person name="Yoon V."/>
            <person name="Hune M."/>
            <person name="Gregory S."/>
            <person name="Cheng C.H.C."/>
            <person name="Catchen J.M."/>
        </authorList>
    </citation>
    <scope>NUCLEOTIDE SEQUENCE [LARGE SCALE GENOMIC DNA]</scope>
    <source>
        <strain evidence="1">JMC-PN-2008</strain>
    </source>
</reference>
<sequence length="101" mass="10489">MTVITRDRNGIDLYPAVSFPPRHLFLLPFPPGSFEGPDSCQACHSRQPSPSTAPVVAMAMDGTALRGLCEGAEGASGRMNAAASFPNLGQPCRAGASEGWG</sequence>
<dbReference type="EMBL" id="JAUZQC010000009">
    <property type="protein sequence ID" value="KAK5865668.1"/>
    <property type="molecule type" value="Genomic_DNA"/>
</dbReference>
<organism evidence="1 2">
    <name type="scientific">Eleginops maclovinus</name>
    <name type="common">Patagonian blennie</name>
    <name type="synonym">Eleginus maclovinus</name>
    <dbReference type="NCBI Taxonomy" id="56733"/>
    <lineage>
        <taxon>Eukaryota</taxon>
        <taxon>Metazoa</taxon>
        <taxon>Chordata</taxon>
        <taxon>Craniata</taxon>
        <taxon>Vertebrata</taxon>
        <taxon>Euteleostomi</taxon>
        <taxon>Actinopterygii</taxon>
        <taxon>Neopterygii</taxon>
        <taxon>Teleostei</taxon>
        <taxon>Neoteleostei</taxon>
        <taxon>Acanthomorphata</taxon>
        <taxon>Eupercaria</taxon>
        <taxon>Perciformes</taxon>
        <taxon>Notothenioidei</taxon>
        <taxon>Eleginopidae</taxon>
        <taxon>Eleginops</taxon>
    </lineage>
</organism>
<reference evidence="1 2" key="1">
    <citation type="journal article" date="2023" name="Genes (Basel)">
        <title>Chromosome-Level Genome Assembly and Circadian Gene Repertoire of the Patagonia Blennie Eleginops maclovinus-The Closest Ancestral Proxy of Antarctic Cryonotothenioids.</title>
        <authorList>
            <person name="Cheng C.C."/>
            <person name="Rivera-Colon A.G."/>
            <person name="Minhas B.F."/>
            <person name="Wilson L."/>
            <person name="Rayamajhi N."/>
            <person name="Vargas-Chacoff L."/>
            <person name="Catchen J.M."/>
        </authorList>
    </citation>
    <scope>NUCLEOTIDE SEQUENCE [LARGE SCALE GENOMIC DNA]</scope>
    <source>
        <strain evidence="1">JMC-PN-2008</strain>
    </source>
</reference>
<protein>
    <submittedName>
        <fullName evidence="1">Uncharacterized protein</fullName>
    </submittedName>
</protein>
<comment type="caution">
    <text evidence="1">The sequence shown here is derived from an EMBL/GenBank/DDBJ whole genome shotgun (WGS) entry which is preliminary data.</text>
</comment>
<keyword evidence="2" id="KW-1185">Reference proteome</keyword>
<evidence type="ECO:0000313" key="1">
    <source>
        <dbReference type="EMBL" id="KAK5865668.1"/>
    </source>
</evidence>
<proteinExistence type="predicted"/>
<accession>A0AAN7XLG1</accession>